<protein>
    <recommendedName>
        <fullName evidence="4">Alkaline shock response membrane anchor protein AmaP</fullName>
    </recommendedName>
</protein>
<accession>A0A173LNF5</accession>
<keyword evidence="1" id="KW-1133">Transmembrane helix</keyword>
<dbReference type="EMBL" id="CP015961">
    <property type="protein sequence ID" value="ANI93179.1"/>
    <property type="molecule type" value="Genomic_DNA"/>
</dbReference>
<evidence type="ECO:0000313" key="3">
    <source>
        <dbReference type="Proteomes" id="UP000186104"/>
    </source>
</evidence>
<organism evidence="2 3">
    <name type="scientific">Dietzia timorensis</name>
    <dbReference type="NCBI Taxonomy" id="499555"/>
    <lineage>
        <taxon>Bacteria</taxon>
        <taxon>Bacillati</taxon>
        <taxon>Actinomycetota</taxon>
        <taxon>Actinomycetes</taxon>
        <taxon>Mycobacteriales</taxon>
        <taxon>Dietziaceae</taxon>
        <taxon>Dietzia</taxon>
    </lineage>
</organism>
<proteinExistence type="predicted"/>
<sequence>MTTRASVLTRLTVIVFSLIILAAGLALLAWHFDVADVRDRLTGGPVPDVTAWPEANWWPWALGITCAVAAVVALSSLFGLAARHGIGTWVLDGASPSGELSADVHAVASATAQSFTRIEGVRKASHRVHEREGVPTMEITLRCAPSVALDRVEKAARINGAVLAKSFDKPHLAQRVFVRIEKAAREQ</sequence>
<keyword evidence="1" id="KW-0472">Membrane</keyword>
<feature type="transmembrane region" description="Helical" evidence="1">
    <location>
        <begin position="57"/>
        <end position="81"/>
    </location>
</feature>
<gene>
    <name evidence="2" type="ORF">BJL86_2415</name>
</gene>
<keyword evidence="3" id="KW-1185">Reference proteome</keyword>
<dbReference type="AlphaFoldDB" id="A0A173LNF5"/>
<name>A0A173LNF5_9ACTN</name>
<dbReference type="STRING" id="499555.BJL86_2415"/>
<dbReference type="RefSeq" id="WP_067475804.1">
    <property type="nucleotide sequence ID" value="NZ_CP015961.1"/>
</dbReference>
<feature type="transmembrane region" description="Helical" evidence="1">
    <location>
        <begin position="7"/>
        <end position="32"/>
    </location>
</feature>
<dbReference type="Proteomes" id="UP000186104">
    <property type="component" value="Chromosome"/>
</dbReference>
<evidence type="ECO:0000313" key="2">
    <source>
        <dbReference type="EMBL" id="ANI93179.1"/>
    </source>
</evidence>
<evidence type="ECO:0000256" key="1">
    <source>
        <dbReference type="SAM" id="Phobius"/>
    </source>
</evidence>
<evidence type="ECO:0008006" key="4">
    <source>
        <dbReference type="Google" id="ProtNLM"/>
    </source>
</evidence>
<keyword evidence="1" id="KW-0812">Transmembrane</keyword>
<reference evidence="2 3" key="1">
    <citation type="submission" date="2016-06" db="EMBL/GenBank/DDBJ databases">
        <title>Complete genome sequence of a saline-alkali tolerant type strain Dietzia timorensis ID05-A0528T.</title>
        <authorList>
            <person name="Wu X."/>
        </authorList>
    </citation>
    <scope>NUCLEOTIDE SEQUENCE [LARGE SCALE GENOMIC DNA]</scope>
    <source>
        <strain evidence="2 3">ID05-A0528</strain>
    </source>
</reference>
<dbReference type="KEGG" id="dtm:BJL86_2415"/>
<dbReference type="OrthoDB" id="4427298at2"/>